<evidence type="ECO:0000313" key="1">
    <source>
        <dbReference type="EMBL" id="KIW36330.1"/>
    </source>
</evidence>
<dbReference type="RefSeq" id="XP_016256546.1">
    <property type="nucleotide sequence ID" value="XM_016413098.1"/>
</dbReference>
<reference evidence="1 2" key="1">
    <citation type="submission" date="2015-01" db="EMBL/GenBank/DDBJ databases">
        <title>The Genome Sequence of Exophiala oligosperma CBS72588.</title>
        <authorList>
            <consortium name="The Broad Institute Genomics Platform"/>
            <person name="Cuomo C."/>
            <person name="de Hoog S."/>
            <person name="Gorbushina A."/>
            <person name="Stielow B."/>
            <person name="Teixiera M."/>
            <person name="Abouelleil A."/>
            <person name="Chapman S.B."/>
            <person name="Priest M."/>
            <person name="Young S.K."/>
            <person name="Wortman J."/>
            <person name="Nusbaum C."/>
            <person name="Birren B."/>
        </authorList>
    </citation>
    <scope>NUCLEOTIDE SEQUENCE [LARGE SCALE GENOMIC DNA]</scope>
    <source>
        <strain evidence="1 2">CBS 72588</strain>
    </source>
</reference>
<dbReference type="HOGENOM" id="CLU_1366263_0_0_1"/>
<proteinExistence type="predicted"/>
<evidence type="ECO:0000313" key="2">
    <source>
        <dbReference type="Proteomes" id="UP000053342"/>
    </source>
</evidence>
<gene>
    <name evidence="1" type="ORF">PV06_11428</name>
</gene>
<sequence>MDDPTPGQWIETQDDIIFKLLDQLPNQLPLTITSLPSSKLPVIEICDKQWLAHFQSQTNAVYYPRQLGMLGMPVISLEEAVLVLYRLSGMDSTRIPKEYVDALAELKKRLLYFAIDRRNKGEMREYFAMLPLVSIGALIGLRLNNNHYTGVLRGWVSTHKRRWLCILGGDHEIEIAFNCEELEESHIVLSGDMRRLHRKLLKIKK</sequence>
<dbReference type="GeneID" id="27363502"/>
<keyword evidence="2" id="KW-1185">Reference proteome</keyword>
<name>A0A0D2D260_9EURO</name>
<dbReference type="AlphaFoldDB" id="A0A0D2D260"/>
<protein>
    <submittedName>
        <fullName evidence="1">Uncharacterized protein</fullName>
    </submittedName>
</protein>
<organism evidence="1 2">
    <name type="scientific">Exophiala oligosperma</name>
    <dbReference type="NCBI Taxonomy" id="215243"/>
    <lineage>
        <taxon>Eukaryota</taxon>
        <taxon>Fungi</taxon>
        <taxon>Dikarya</taxon>
        <taxon>Ascomycota</taxon>
        <taxon>Pezizomycotina</taxon>
        <taxon>Eurotiomycetes</taxon>
        <taxon>Chaetothyriomycetidae</taxon>
        <taxon>Chaetothyriales</taxon>
        <taxon>Herpotrichiellaceae</taxon>
        <taxon>Exophiala</taxon>
    </lineage>
</organism>
<dbReference type="VEuPathDB" id="FungiDB:PV06_11428"/>
<dbReference type="Proteomes" id="UP000053342">
    <property type="component" value="Unassembled WGS sequence"/>
</dbReference>
<accession>A0A0D2D260</accession>
<dbReference type="EMBL" id="KN847362">
    <property type="protein sequence ID" value="KIW36330.1"/>
    <property type="molecule type" value="Genomic_DNA"/>
</dbReference>